<dbReference type="PROSITE" id="PS50304">
    <property type="entry name" value="TUDOR"/>
    <property type="match status" value="2"/>
</dbReference>
<dbReference type="SMART" id="SM00333">
    <property type="entry name" value="TUDOR"/>
    <property type="match status" value="2"/>
</dbReference>
<feature type="compositionally biased region" description="Basic and acidic residues" evidence="1">
    <location>
        <begin position="33"/>
        <end position="47"/>
    </location>
</feature>
<protein>
    <recommendedName>
        <fullName evidence="2">Tudor domain-containing protein</fullName>
    </recommendedName>
</protein>
<sequence length="705" mass="76954">KTEEQDTFSEGVSDTTRSVDDGPEVEIEEDNDEKPLPEIEQKPEANNEKPTNTDVPEATKPENKQQTSGIDVAKSRKSEVPQPEVSIPEVSQTESKIQTPGYPPPVIPQARQFQAGVTYVGMDGSIYAQEMKDGDQTLINIMKDLLTKYTDDPETSSAPTSVQSLAVGQPCAAQFADDGMWYRAVVSCFHGNDRVEATPDGSWSPSIISKLNSLVVGKDCVALQEGEAVPGKPLEVRLCLPEGISITELLLAQGLVRPTGQAAVVVPSPQVIPAGARNRPPPKNVEKSRLSAAQAQIHAMLISAREADSMVSRTELPQIGVTFDVTVTHVSEPDCIYIQRVPPPETDDMDIYDADHSLILAEDELERLERMAEKINRPDYFKNFEPLAAAQKVFRDISAATPDGSWSPPIISKLNSLVVGKDCVALQEGEAVPGKPLEVRLCLPEGISITELLLAQGLVRPTGQAAVVVPSPQVIPAGARNRPPPKNVEKSRLSAAQAQIHAMLISAREADSMVSRTELPQIGVTFDVTVTHVSEPDCIYIQRVPPPETDDMDIYDADPTLILAEDELERLERMAEKINGPDYFKNFEPLAAAQKGMLCCGQYTEDDMWYRAQVISVESGNPLSAHVRYIDYGNDEVLPPARLRGFPSELLELPIQATRCRLADIQPPEETADPSAGSSWPEKTKDVLIQIVVGKTLTAKIVDMR</sequence>
<feature type="domain" description="Tudor" evidence="2">
    <location>
        <begin position="164"/>
        <end position="231"/>
    </location>
</feature>
<gene>
    <name evidence="3" type="ORF">NEMVEDRAFT_v1g203286</name>
</gene>
<dbReference type="Proteomes" id="UP000001593">
    <property type="component" value="Unassembled WGS sequence"/>
</dbReference>
<dbReference type="AlphaFoldDB" id="A7RWP9"/>
<evidence type="ECO:0000259" key="2">
    <source>
        <dbReference type="PROSITE" id="PS50304"/>
    </source>
</evidence>
<dbReference type="STRING" id="45351.A7RWP9"/>
<dbReference type="Gene3D" id="2.30.30.140">
    <property type="match status" value="2"/>
</dbReference>
<dbReference type="EMBL" id="DS469548">
    <property type="protein sequence ID" value="EDO44006.1"/>
    <property type="molecule type" value="Genomic_DNA"/>
</dbReference>
<dbReference type="InterPro" id="IPR002999">
    <property type="entry name" value="Tudor"/>
</dbReference>
<name>A7RWP9_NEMVE</name>
<dbReference type="eggNOG" id="KOG2039">
    <property type="taxonomic scope" value="Eukaryota"/>
</dbReference>
<proteinExistence type="predicted"/>
<evidence type="ECO:0000256" key="1">
    <source>
        <dbReference type="SAM" id="MobiDB-lite"/>
    </source>
</evidence>
<feature type="domain" description="Tudor" evidence="2">
    <location>
        <begin position="592"/>
        <end position="653"/>
    </location>
</feature>
<organism evidence="3 4">
    <name type="scientific">Nematostella vectensis</name>
    <name type="common">Starlet sea anemone</name>
    <dbReference type="NCBI Taxonomy" id="45351"/>
    <lineage>
        <taxon>Eukaryota</taxon>
        <taxon>Metazoa</taxon>
        <taxon>Cnidaria</taxon>
        <taxon>Anthozoa</taxon>
        <taxon>Hexacorallia</taxon>
        <taxon>Actiniaria</taxon>
        <taxon>Edwardsiidae</taxon>
        <taxon>Nematostella</taxon>
    </lineage>
</organism>
<dbReference type="PhylomeDB" id="A7RWP9"/>
<evidence type="ECO:0000313" key="3">
    <source>
        <dbReference type="EMBL" id="EDO44006.1"/>
    </source>
</evidence>
<dbReference type="PANTHER" id="PTHR16442">
    <property type="entry name" value="RING FINGER PROTEIN 17"/>
    <property type="match status" value="1"/>
</dbReference>
<dbReference type="SUPFAM" id="SSF63748">
    <property type="entry name" value="Tudor/PWWP/MBT"/>
    <property type="match status" value="2"/>
</dbReference>
<dbReference type="FunFam" id="2.30.30.140:FF:000018">
    <property type="entry name" value="Serine/threonine-protein kinase 31"/>
    <property type="match status" value="1"/>
</dbReference>
<evidence type="ECO:0000313" key="4">
    <source>
        <dbReference type="Proteomes" id="UP000001593"/>
    </source>
</evidence>
<accession>A7RWP9</accession>
<dbReference type="Gene3D" id="2.40.50.90">
    <property type="match status" value="2"/>
</dbReference>
<reference evidence="3 4" key="1">
    <citation type="journal article" date="2007" name="Science">
        <title>Sea anemone genome reveals ancestral eumetazoan gene repertoire and genomic organization.</title>
        <authorList>
            <person name="Putnam N.H."/>
            <person name="Srivastava M."/>
            <person name="Hellsten U."/>
            <person name="Dirks B."/>
            <person name="Chapman J."/>
            <person name="Salamov A."/>
            <person name="Terry A."/>
            <person name="Shapiro H."/>
            <person name="Lindquist E."/>
            <person name="Kapitonov V.V."/>
            <person name="Jurka J."/>
            <person name="Genikhovich G."/>
            <person name="Grigoriev I.V."/>
            <person name="Lucas S.M."/>
            <person name="Steele R.E."/>
            <person name="Finnerty J.R."/>
            <person name="Technau U."/>
            <person name="Martindale M.Q."/>
            <person name="Rokhsar D.S."/>
        </authorList>
    </citation>
    <scope>NUCLEOTIDE SEQUENCE [LARGE SCALE GENOMIC DNA]</scope>
    <source>
        <strain evidence="4">CH2 X CH6</strain>
    </source>
</reference>
<feature type="non-terminal residue" evidence="3">
    <location>
        <position position="1"/>
    </location>
</feature>
<feature type="region of interest" description="Disordered" evidence="1">
    <location>
        <begin position="1"/>
        <end position="105"/>
    </location>
</feature>
<dbReference type="InParanoid" id="A7RWP9"/>
<keyword evidence="4" id="KW-1185">Reference proteome</keyword>
<feature type="compositionally biased region" description="Polar residues" evidence="1">
    <location>
        <begin position="89"/>
        <end position="98"/>
    </location>
</feature>
<dbReference type="InterPro" id="IPR035437">
    <property type="entry name" value="SNase_OB-fold_sf"/>
</dbReference>
<dbReference type="HOGENOM" id="CLU_391609_0_0_1"/>
<feature type="compositionally biased region" description="Acidic residues" evidence="1">
    <location>
        <begin position="21"/>
        <end position="32"/>
    </location>
</feature>
<dbReference type="Pfam" id="PF00567">
    <property type="entry name" value="TUDOR"/>
    <property type="match status" value="2"/>
</dbReference>
<dbReference type="PANTHER" id="PTHR16442:SF1">
    <property type="entry name" value="RING FINGER PROTEIN 17"/>
    <property type="match status" value="1"/>
</dbReference>